<name>A0A8D0BE41_SALMN</name>
<feature type="domain" description="Superoxide dismutase copper/zinc binding" evidence="2">
    <location>
        <begin position="21"/>
        <end position="104"/>
    </location>
</feature>
<dbReference type="PRINTS" id="PR00068">
    <property type="entry name" value="CUZNDISMTASE"/>
</dbReference>
<dbReference type="InterPro" id="IPR001424">
    <property type="entry name" value="SOD_Cu_Zn_dom"/>
</dbReference>
<dbReference type="AlphaFoldDB" id="A0A8D0BE41"/>
<proteinExistence type="predicted"/>
<reference evidence="3" key="1">
    <citation type="submission" date="2025-08" db="UniProtKB">
        <authorList>
            <consortium name="Ensembl"/>
        </authorList>
    </citation>
    <scope>IDENTIFICATION</scope>
</reference>
<dbReference type="InterPro" id="IPR024134">
    <property type="entry name" value="SOD_Cu/Zn_/chaperone"/>
</dbReference>
<dbReference type="Proteomes" id="UP000694421">
    <property type="component" value="Unplaced"/>
</dbReference>
<reference evidence="3" key="2">
    <citation type="submission" date="2025-09" db="UniProtKB">
        <authorList>
            <consortium name="Ensembl"/>
        </authorList>
    </citation>
    <scope>IDENTIFICATION</scope>
</reference>
<accession>A0A8D0BE41</accession>
<dbReference type="SUPFAM" id="SSF49329">
    <property type="entry name" value="Cu,Zn superoxide dismutase-like"/>
    <property type="match status" value="1"/>
</dbReference>
<dbReference type="Ensembl" id="ENSSMRT00000008158.1">
    <property type="protein sequence ID" value="ENSSMRP00000006959.1"/>
    <property type="gene ID" value="ENSSMRG00000005634.1"/>
</dbReference>
<dbReference type="GO" id="GO:0005507">
    <property type="term" value="F:copper ion binding"/>
    <property type="evidence" value="ECO:0007669"/>
    <property type="project" value="InterPro"/>
</dbReference>
<evidence type="ECO:0000313" key="3">
    <source>
        <dbReference type="Ensembl" id="ENSSMRP00000006959.1"/>
    </source>
</evidence>
<dbReference type="GO" id="GO:0006801">
    <property type="term" value="P:superoxide metabolic process"/>
    <property type="evidence" value="ECO:0007669"/>
    <property type="project" value="InterPro"/>
</dbReference>
<keyword evidence="4" id="KW-1185">Reference proteome</keyword>
<evidence type="ECO:0000259" key="2">
    <source>
        <dbReference type="Pfam" id="PF00080"/>
    </source>
</evidence>
<dbReference type="InterPro" id="IPR036423">
    <property type="entry name" value="SOD-like_Cu/Zn_dom_sf"/>
</dbReference>
<protein>
    <recommendedName>
        <fullName evidence="2">Superoxide dismutase copper/zinc binding domain-containing protein</fullName>
    </recommendedName>
</protein>
<dbReference type="Pfam" id="PF00080">
    <property type="entry name" value="Sod_Cu"/>
    <property type="match status" value="1"/>
</dbReference>
<dbReference type="PANTHER" id="PTHR10003">
    <property type="entry name" value="SUPEROXIDE DISMUTASE CU-ZN -RELATED"/>
    <property type="match status" value="1"/>
</dbReference>
<evidence type="ECO:0000313" key="4">
    <source>
        <dbReference type="Proteomes" id="UP000694421"/>
    </source>
</evidence>
<dbReference type="GeneTree" id="ENSGT00940000155551"/>
<evidence type="ECO:0000256" key="1">
    <source>
        <dbReference type="SAM" id="MobiDB-lite"/>
    </source>
</evidence>
<feature type="compositionally biased region" description="Basic and acidic residues" evidence="1">
    <location>
        <begin position="67"/>
        <end position="78"/>
    </location>
</feature>
<sequence length="118" mass="12774">MGWFSESCIEQGCENSVNSILFFQQKGDGPATVSGSIGRLTQEKHGFHAHEFGDNTNGCTSAGPHFNPEDKNHGGPKDENMYIGDLENVNTNASGVAKISVQDKGEENCNIHLQEMFG</sequence>
<organism evidence="3 4">
    <name type="scientific">Salvator merianae</name>
    <name type="common">Argentine black and white tegu</name>
    <name type="synonym">Tupinambis merianae</name>
    <dbReference type="NCBI Taxonomy" id="96440"/>
    <lineage>
        <taxon>Eukaryota</taxon>
        <taxon>Metazoa</taxon>
        <taxon>Chordata</taxon>
        <taxon>Craniata</taxon>
        <taxon>Vertebrata</taxon>
        <taxon>Euteleostomi</taxon>
        <taxon>Lepidosauria</taxon>
        <taxon>Squamata</taxon>
        <taxon>Bifurcata</taxon>
        <taxon>Unidentata</taxon>
        <taxon>Episquamata</taxon>
        <taxon>Laterata</taxon>
        <taxon>Teiioidea</taxon>
        <taxon>Teiidae</taxon>
        <taxon>Salvator</taxon>
    </lineage>
</organism>
<feature type="region of interest" description="Disordered" evidence="1">
    <location>
        <begin position="51"/>
        <end position="78"/>
    </location>
</feature>
<dbReference type="Gene3D" id="2.60.40.200">
    <property type="entry name" value="Superoxide dismutase, copper/zinc binding domain"/>
    <property type="match status" value="1"/>
</dbReference>